<dbReference type="RefSeq" id="WP_079542113.1">
    <property type="nucleotide sequence ID" value="NZ_FKLO01000080.1"/>
</dbReference>
<gene>
    <name evidence="1" type="ORF">CHUV0807_2360</name>
</gene>
<protein>
    <submittedName>
        <fullName evidence="1">Uncharacterized protein</fullName>
    </submittedName>
</protein>
<evidence type="ECO:0000313" key="2">
    <source>
        <dbReference type="Proteomes" id="UP000190837"/>
    </source>
</evidence>
<dbReference type="EMBL" id="FKLO01000080">
    <property type="protein sequence ID" value="SAM71677.1"/>
    <property type="molecule type" value="Genomic_DNA"/>
</dbReference>
<reference evidence="2" key="1">
    <citation type="submission" date="2016-04" db="EMBL/GenBank/DDBJ databases">
        <authorList>
            <person name="Tagini F."/>
        </authorList>
    </citation>
    <scope>NUCLEOTIDE SEQUENCE [LARGE SCALE GENOMIC DNA]</scope>
    <source>
        <strain evidence="2">CHUV0807</strain>
    </source>
</reference>
<dbReference type="AlphaFoldDB" id="A0A1C3H701"/>
<proteinExistence type="predicted"/>
<name>A0A1C3H701_9GAMM</name>
<sequence length="260" mass="28621">MDIQEIDALIATLTPYANSGDFSLHSAFIKAACQQIIKDGKVKLPRGGGNVAKHIKDHADGSADLGEILYDAHHGAPFVWPLYERCAAFCREHDCYAGAFADIPRKPQKPQTIAAAAALLKVADLKALLKTAGHRPATTKAALVEQAENLLTLADFDPVVMPWLAAARAKYENDLIYEKYAALAWMVLHRAYFLRQIARPNPLFYPVVSEGLVQDEDRRLANWLDGDGYAGVVQGEKIAKLLPLFPGDPSDISFKVRRRS</sequence>
<evidence type="ECO:0000313" key="1">
    <source>
        <dbReference type="EMBL" id="SAM71677.1"/>
    </source>
</evidence>
<organism evidence="1 2">
    <name type="scientific">Cardiobacterium hominis</name>
    <dbReference type="NCBI Taxonomy" id="2718"/>
    <lineage>
        <taxon>Bacteria</taxon>
        <taxon>Pseudomonadati</taxon>
        <taxon>Pseudomonadota</taxon>
        <taxon>Gammaproteobacteria</taxon>
        <taxon>Cardiobacteriales</taxon>
        <taxon>Cardiobacteriaceae</taxon>
        <taxon>Cardiobacterium</taxon>
    </lineage>
</organism>
<accession>A0A1C3H701</accession>
<dbReference type="Proteomes" id="UP000190837">
    <property type="component" value="Unassembled WGS sequence"/>
</dbReference>